<keyword evidence="1" id="KW-0808">Transferase</keyword>
<dbReference type="GO" id="GO:0019563">
    <property type="term" value="P:glycerol catabolic process"/>
    <property type="evidence" value="ECO:0007669"/>
    <property type="project" value="TreeGrafter"/>
</dbReference>
<dbReference type="PANTHER" id="PTHR28629">
    <property type="entry name" value="TRIOKINASE/FMN CYCLASE"/>
    <property type="match status" value="1"/>
</dbReference>
<dbReference type="AlphaFoldDB" id="A0A8J3X412"/>
<dbReference type="FunFam" id="1.25.40.340:FF:000002">
    <property type="entry name" value="Dihydroxyacetone kinase, L subunit"/>
    <property type="match status" value="1"/>
</dbReference>
<evidence type="ECO:0000259" key="3">
    <source>
        <dbReference type="PROSITE" id="PS51480"/>
    </source>
</evidence>
<dbReference type="PROSITE" id="PS51480">
    <property type="entry name" value="DHAL"/>
    <property type="match status" value="1"/>
</dbReference>
<dbReference type="Proteomes" id="UP000650628">
    <property type="component" value="Unassembled WGS sequence"/>
</dbReference>
<dbReference type="InterPro" id="IPR050861">
    <property type="entry name" value="Dihydroxyacetone_Kinase"/>
</dbReference>
<evidence type="ECO:0000256" key="1">
    <source>
        <dbReference type="ARBA" id="ARBA00022679"/>
    </source>
</evidence>
<reference evidence="4 5" key="1">
    <citation type="submission" date="2021-01" db="EMBL/GenBank/DDBJ databases">
        <title>Whole genome shotgun sequence of Planotetraspora mira NBRC 15435.</title>
        <authorList>
            <person name="Komaki H."/>
            <person name="Tamura T."/>
        </authorList>
    </citation>
    <scope>NUCLEOTIDE SEQUENCE [LARGE SCALE GENOMIC DNA]</scope>
    <source>
        <strain evidence="4 5">NBRC 15435</strain>
    </source>
</reference>
<protein>
    <submittedName>
        <fullName evidence="4">Dihydroxyacetone kinase subunit L</fullName>
    </submittedName>
</protein>
<evidence type="ECO:0000313" key="4">
    <source>
        <dbReference type="EMBL" id="GII26586.1"/>
    </source>
</evidence>
<accession>A0A8J3X412</accession>
<dbReference type="InterPro" id="IPR012737">
    <property type="entry name" value="DhaK_L_YcgS"/>
</dbReference>
<dbReference type="PANTHER" id="PTHR28629:SF4">
    <property type="entry name" value="TRIOKINASE_FMN CYCLASE"/>
    <property type="match status" value="1"/>
</dbReference>
<sequence>MDTSFFLAWIKEAATAVQAERDHLTQLDAAIGDADHGANLDRGFAAVRQALADTPPETPGAVLVQAGSALIRKVGGASGPLYGTAFRQMGRALGDAPEITPAGLVTALEAAQEGVQKLGGAAEGDKTLVDAFAPAVRALAQAVQDGAKLADALETATTAAEEGARATVPLQARKGRASYLGPRSVGHEDPGAASTVLIFTALRRAAGQA</sequence>
<dbReference type="RefSeq" id="WP_203950708.1">
    <property type="nucleotide sequence ID" value="NZ_BOOO01000001.1"/>
</dbReference>
<dbReference type="NCBIfam" id="TIGR02365">
    <property type="entry name" value="dha_L_ycgS"/>
    <property type="match status" value="1"/>
</dbReference>
<dbReference type="GO" id="GO:0005829">
    <property type="term" value="C:cytosol"/>
    <property type="evidence" value="ECO:0007669"/>
    <property type="project" value="TreeGrafter"/>
</dbReference>
<organism evidence="4 5">
    <name type="scientific">Planotetraspora mira</name>
    <dbReference type="NCBI Taxonomy" id="58121"/>
    <lineage>
        <taxon>Bacteria</taxon>
        <taxon>Bacillati</taxon>
        <taxon>Actinomycetota</taxon>
        <taxon>Actinomycetes</taxon>
        <taxon>Streptosporangiales</taxon>
        <taxon>Streptosporangiaceae</taxon>
        <taxon>Planotetraspora</taxon>
    </lineage>
</organism>
<dbReference type="InterPro" id="IPR004007">
    <property type="entry name" value="DhaL_dom"/>
</dbReference>
<evidence type="ECO:0000256" key="2">
    <source>
        <dbReference type="ARBA" id="ARBA00022777"/>
    </source>
</evidence>
<feature type="domain" description="DhaL" evidence="3">
    <location>
        <begin position="4"/>
        <end position="204"/>
    </location>
</feature>
<keyword evidence="2 4" id="KW-0418">Kinase</keyword>
<evidence type="ECO:0000313" key="5">
    <source>
        <dbReference type="Proteomes" id="UP000650628"/>
    </source>
</evidence>
<dbReference type="Pfam" id="PF02734">
    <property type="entry name" value="Dak2"/>
    <property type="match status" value="1"/>
</dbReference>
<keyword evidence="5" id="KW-1185">Reference proteome</keyword>
<gene>
    <name evidence="4" type="ORF">Pmi06nite_00280</name>
</gene>
<dbReference type="SMART" id="SM01120">
    <property type="entry name" value="Dak2"/>
    <property type="match status" value="1"/>
</dbReference>
<proteinExistence type="predicted"/>
<dbReference type="SUPFAM" id="SSF101473">
    <property type="entry name" value="DhaL-like"/>
    <property type="match status" value="1"/>
</dbReference>
<dbReference type="Gene3D" id="1.25.40.340">
    <property type="match status" value="1"/>
</dbReference>
<dbReference type="GO" id="GO:0004371">
    <property type="term" value="F:glycerone kinase activity"/>
    <property type="evidence" value="ECO:0007669"/>
    <property type="project" value="InterPro"/>
</dbReference>
<dbReference type="EMBL" id="BOOO01000001">
    <property type="protein sequence ID" value="GII26586.1"/>
    <property type="molecule type" value="Genomic_DNA"/>
</dbReference>
<comment type="caution">
    <text evidence="4">The sequence shown here is derived from an EMBL/GenBank/DDBJ whole genome shotgun (WGS) entry which is preliminary data.</text>
</comment>
<dbReference type="InterPro" id="IPR036117">
    <property type="entry name" value="DhaL_dom_sf"/>
</dbReference>
<name>A0A8J3X412_9ACTN</name>